<reference evidence="1" key="1">
    <citation type="submission" date="2020-06" db="EMBL/GenBank/DDBJ databases">
        <title>Unique genomic features of the anaerobic methanotrophic archaea.</title>
        <authorList>
            <person name="Chadwick G.L."/>
            <person name="Skennerton C.T."/>
            <person name="Laso-Perez R."/>
            <person name="Leu A.O."/>
            <person name="Speth D.R."/>
            <person name="Yu H."/>
            <person name="Morgan-Lang C."/>
            <person name="Hatzenpichler R."/>
            <person name="Goudeau D."/>
            <person name="Malmstrom R."/>
            <person name="Brazelton W.J."/>
            <person name="Woyke T."/>
            <person name="Hallam S.J."/>
            <person name="Tyson G.W."/>
            <person name="Wegener G."/>
            <person name="Boetius A."/>
            <person name="Orphan V."/>
        </authorList>
    </citation>
    <scope>NUCLEOTIDE SEQUENCE</scope>
</reference>
<dbReference type="AlphaFoldDB" id="A0A7G9Z1N8"/>
<dbReference type="Pfam" id="PF09897">
    <property type="entry name" value="DUF2124"/>
    <property type="match status" value="1"/>
</dbReference>
<accession>A0A7G9Z1N8</accession>
<name>A0A7G9Z1N8_9EURY</name>
<gene>
    <name evidence="1" type="ORF">KPHBMPCG_00004</name>
</gene>
<sequence length="164" mass="18742">MLQLKDKRKGVEGLSRPFKEMLMEDELKEGTQIVYYGRPALCVPYIMVKSYEIWNLPVQQVFVPLLDESKAKVIKFVPDVGMQVSEETTAVHPQVVVLMGGLTMPDVHISAEMALNHVSKYKPKIVGACYMSELFDAKWPDVIPFDLLVDGIIDPVYVWRKREE</sequence>
<dbReference type="EMBL" id="MT631567">
    <property type="protein sequence ID" value="QNO54172.1"/>
    <property type="molecule type" value="Genomic_DNA"/>
</dbReference>
<dbReference type="InterPro" id="IPR009183">
    <property type="entry name" value="UCP004962"/>
</dbReference>
<organism evidence="1">
    <name type="scientific">Candidatus Methanophaga sp. ANME-1 ERB7</name>
    <dbReference type="NCBI Taxonomy" id="2759913"/>
    <lineage>
        <taxon>Archaea</taxon>
        <taxon>Methanobacteriati</taxon>
        <taxon>Methanobacteriota</taxon>
        <taxon>Stenosarchaea group</taxon>
        <taxon>Methanomicrobia</taxon>
        <taxon>Candidatus Methanophagales</taxon>
        <taxon>Candidatus Methanophagaceae</taxon>
        <taxon>Candidatus Methanophaga</taxon>
    </lineage>
</organism>
<evidence type="ECO:0000313" key="1">
    <source>
        <dbReference type="EMBL" id="QNO54172.1"/>
    </source>
</evidence>
<evidence type="ECO:0008006" key="2">
    <source>
        <dbReference type="Google" id="ProtNLM"/>
    </source>
</evidence>
<protein>
    <recommendedName>
        <fullName evidence="2">DUF2124 domain-containing protein</fullName>
    </recommendedName>
</protein>
<dbReference type="PIRSF" id="PIRSF004962">
    <property type="entry name" value="UCP004962"/>
    <property type="match status" value="1"/>
</dbReference>
<proteinExistence type="predicted"/>
<dbReference type="Gene3D" id="3.40.50.2300">
    <property type="match status" value="1"/>
</dbReference>